<feature type="domain" description="HTH lysR-type" evidence="5">
    <location>
        <begin position="3"/>
        <end position="60"/>
    </location>
</feature>
<comment type="similarity">
    <text evidence="1">Belongs to the LysR transcriptional regulatory family.</text>
</comment>
<dbReference type="InterPro" id="IPR037424">
    <property type="entry name" value="NocR_PBP2"/>
</dbReference>
<keyword evidence="4" id="KW-0804">Transcription</keyword>
<dbReference type="Proteomes" id="UP000295263">
    <property type="component" value="Unassembled WGS sequence"/>
</dbReference>
<keyword evidence="2" id="KW-0805">Transcription regulation</keyword>
<gene>
    <name evidence="6" type="ORF">EC841_1011179</name>
</gene>
<sequence length="298" mass="32927">MRLNLKQIEVFRAIMLTGSISGAAKLLHVSQPAVSRLIGYTEQRLGLSLFERIKGRLYPTPEARHLFIEVNSVYLGVQRVNEVAEDLIQNRMGHLRIACSPSLGQGLIPNAIAKFHRTLPDTRVILHTMIPDVLLQAVLTQQVELGIAFLHEGHPNVQSRVLYENHLVVALPATHPLTAKNTINVEDLVGQPFIGYGSDIPIGQIVRQLFNDEGIVVRPIVESQQIHVACALVQAGVGIALIDEITASGPVWTNVVFRPLSPTAKTPISIIHGMYEPLSRLAQEFISTLESIQVHWSR</sequence>
<dbReference type="InterPro" id="IPR000847">
    <property type="entry name" value="LysR_HTH_N"/>
</dbReference>
<dbReference type="InterPro" id="IPR036390">
    <property type="entry name" value="WH_DNA-bd_sf"/>
</dbReference>
<comment type="caution">
    <text evidence="6">The sequence shown here is derived from an EMBL/GenBank/DDBJ whole genome shotgun (WGS) entry which is preliminary data.</text>
</comment>
<protein>
    <submittedName>
        <fullName evidence="6">LysR family transcriptional regulator</fullName>
    </submittedName>
</protein>
<evidence type="ECO:0000256" key="4">
    <source>
        <dbReference type="ARBA" id="ARBA00023163"/>
    </source>
</evidence>
<dbReference type="SUPFAM" id="SSF53850">
    <property type="entry name" value="Periplasmic binding protein-like II"/>
    <property type="match status" value="1"/>
</dbReference>
<dbReference type="PANTHER" id="PTHR30427:SF1">
    <property type="entry name" value="TRANSCRIPTIONAL ACTIVATOR PROTEIN LYSR"/>
    <property type="match status" value="1"/>
</dbReference>
<dbReference type="Gene3D" id="3.40.190.290">
    <property type="match status" value="1"/>
</dbReference>
<dbReference type="PANTHER" id="PTHR30427">
    <property type="entry name" value="TRANSCRIPTIONAL ACTIVATOR PROTEIN LYSR"/>
    <property type="match status" value="1"/>
</dbReference>
<organism evidence="6 7">
    <name type="scientific">Raoultella ornithinolytica</name>
    <name type="common">Klebsiella ornithinolytica</name>
    <dbReference type="NCBI Taxonomy" id="54291"/>
    <lineage>
        <taxon>Bacteria</taxon>
        <taxon>Pseudomonadati</taxon>
        <taxon>Pseudomonadota</taxon>
        <taxon>Gammaproteobacteria</taxon>
        <taxon>Enterobacterales</taxon>
        <taxon>Enterobacteriaceae</taxon>
        <taxon>Klebsiella/Raoultella group</taxon>
        <taxon>Raoultella</taxon>
    </lineage>
</organism>
<evidence type="ECO:0000256" key="3">
    <source>
        <dbReference type="ARBA" id="ARBA00023125"/>
    </source>
</evidence>
<accession>A0ABD7QRG8</accession>
<dbReference type="InterPro" id="IPR005119">
    <property type="entry name" value="LysR_subst-bd"/>
</dbReference>
<dbReference type="GO" id="GO:0003677">
    <property type="term" value="F:DNA binding"/>
    <property type="evidence" value="ECO:0007669"/>
    <property type="project" value="UniProtKB-KW"/>
</dbReference>
<evidence type="ECO:0000256" key="2">
    <source>
        <dbReference type="ARBA" id="ARBA00023015"/>
    </source>
</evidence>
<evidence type="ECO:0000313" key="7">
    <source>
        <dbReference type="Proteomes" id="UP000295263"/>
    </source>
</evidence>
<dbReference type="EMBL" id="SLYQ01000001">
    <property type="protein sequence ID" value="TCQ77357.1"/>
    <property type="molecule type" value="Genomic_DNA"/>
</dbReference>
<dbReference type="Gene3D" id="1.10.10.10">
    <property type="entry name" value="Winged helix-like DNA-binding domain superfamily/Winged helix DNA-binding domain"/>
    <property type="match status" value="1"/>
</dbReference>
<dbReference type="CDD" id="cd08415">
    <property type="entry name" value="PBP2_LysR_opines_like"/>
    <property type="match status" value="1"/>
</dbReference>
<dbReference type="InterPro" id="IPR036388">
    <property type="entry name" value="WH-like_DNA-bd_sf"/>
</dbReference>
<dbReference type="PRINTS" id="PR00039">
    <property type="entry name" value="HTHLYSR"/>
</dbReference>
<reference evidence="6 7" key="1">
    <citation type="submission" date="2019-03" db="EMBL/GenBank/DDBJ databases">
        <title>Genomic analyses of the natural microbiome of Caenorhabditis elegans.</title>
        <authorList>
            <person name="Samuel B."/>
        </authorList>
    </citation>
    <scope>NUCLEOTIDE SEQUENCE [LARGE SCALE GENOMIC DNA]</scope>
    <source>
        <strain evidence="6 7">JUb54</strain>
    </source>
</reference>
<dbReference type="SUPFAM" id="SSF46785">
    <property type="entry name" value="Winged helix' DNA-binding domain"/>
    <property type="match status" value="1"/>
</dbReference>
<dbReference type="AlphaFoldDB" id="A0ABD7QRG8"/>
<dbReference type="Pfam" id="PF00126">
    <property type="entry name" value="HTH_1"/>
    <property type="match status" value="1"/>
</dbReference>
<proteinExistence type="inferred from homology"/>
<dbReference type="Pfam" id="PF03466">
    <property type="entry name" value="LysR_substrate"/>
    <property type="match status" value="1"/>
</dbReference>
<dbReference type="RefSeq" id="WP_123707401.1">
    <property type="nucleotide sequence ID" value="NZ_SLYQ01000001.1"/>
</dbReference>
<name>A0ABD7QRG8_RAOOR</name>
<keyword evidence="3" id="KW-0238">DNA-binding</keyword>
<dbReference type="PROSITE" id="PS50931">
    <property type="entry name" value="HTH_LYSR"/>
    <property type="match status" value="1"/>
</dbReference>
<evidence type="ECO:0000256" key="1">
    <source>
        <dbReference type="ARBA" id="ARBA00009437"/>
    </source>
</evidence>
<evidence type="ECO:0000313" key="6">
    <source>
        <dbReference type="EMBL" id="TCQ77357.1"/>
    </source>
</evidence>
<evidence type="ECO:0000259" key="5">
    <source>
        <dbReference type="PROSITE" id="PS50931"/>
    </source>
</evidence>